<accession>A0A1M7QLE9</accession>
<organism evidence="2 3">
    <name type="scientific">Gracilibacillus kekensis</name>
    <dbReference type="NCBI Taxonomy" id="1027249"/>
    <lineage>
        <taxon>Bacteria</taxon>
        <taxon>Bacillati</taxon>
        <taxon>Bacillota</taxon>
        <taxon>Bacilli</taxon>
        <taxon>Bacillales</taxon>
        <taxon>Bacillaceae</taxon>
        <taxon>Gracilibacillus</taxon>
    </lineage>
</organism>
<name>A0A1M7QLE9_9BACI</name>
<dbReference type="NCBIfam" id="NF003339">
    <property type="entry name" value="PRK04351.1"/>
    <property type="match status" value="1"/>
</dbReference>
<dbReference type="Pfam" id="PF10263">
    <property type="entry name" value="SprT-like"/>
    <property type="match status" value="1"/>
</dbReference>
<dbReference type="STRING" id="1027249.SAMN05216179_3345"/>
<dbReference type="OrthoDB" id="9799909at2"/>
<protein>
    <submittedName>
        <fullName evidence="2">SprT-like protein</fullName>
    </submittedName>
</protein>
<dbReference type="Proteomes" id="UP000184184">
    <property type="component" value="Unassembled WGS sequence"/>
</dbReference>
<sequence>MSLISQEELEKLTNDLSIRFFEKPFIDIVIFNHRLRTTGGRYLPAKRTIELNPKYYNELGYEEFEGIIKHELVHYHLHIEGKGYQHRDPEFKQLLKETNSPRHCNPLPSMEYDFKYYYYCKECNHLYKRRKRMDIKKYRCGKCKGMLTLDSFNEK</sequence>
<evidence type="ECO:0000313" key="3">
    <source>
        <dbReference type="Proteomes" id="UP000184184"/>
    </source>
</evidence>
<dbReference type="RefSeq" id="WP_073202969.1">
    <property type="nucleotide sequence ID" value="NZ_FRCZ01000007.1"/>
</dbReference>
<proteinExistence type="predicted"/>
<feature type="domain" description="SprT-like" evidence="1">
    <location>
        <begin position="7"/>
        <end position="150"/>
    </location>
</feature>
<evidence type="ECO:0000313" key="2">
    <source>
        <dbReference type="EMBL" id="SHN32063.1"/>
    </source>
</evidence>
<dbReference type="EMBL" id="FRCZ01000007">
    <property type="protein sequence ID" value="SHN32063.1"/>
    <property type="molecule type" value="Genomic_DNA"/>
</dbReference>
<dbReference type="GO" id="GO:0006950">
    <property type="term" value="P:response to stress"/>
    <property type="evidence" value="ECO:0007669"/>
    <property type="project" value="UniProtKB-ARBA"/>
</dbReference>
<dbReference type="InterPro" id="IPR006640">
    <property type="entry name" value="SprT-like_domain"/>
</dbReference>
<evidence type="ECO:0000259" key="1">
    <source>
        <dbReference type="SMART" id="SM00731"/>
    </source>
</evidence>
<dbReference type="SMART" id="SM00731">
    <property type="entry name" value="SprT"/>
    <property type="match status" value="1"/>
</dbReference>
<dbReference type="AlphaFoldDB" id="A0A1M7QLE9"/>
<keyword evidence="3" id="KW-1185">Reference proteome</keyword>
<gene>
    <name evidence="2" type="ORF">SAMN05216179_3345</name>
</gene>
<reference evidence="2 3" key="1">
    <citation type="submission" date="2016-11" db="EMBL/GenBank/DDBJ databases">
        <authorList>
            <person name="Jaros S."/>
            <person name="Januszkiewicz K."/>
            <person name="Wedrychowicz H."/>
        </authorList>
    </citation>
    <scope>NUCLEOTIDE SEQUENCE [LARGE SCALE GENOMIC DNA]</scope>
    <source>
        <strain evidence="2 3">CGMCC 1.10681</strain>
    </source>
</reference>